<dbReference type="GO" id="GO:0009389">
    <property type="term" value="F:dimethyl sulfoxide reductase activity"/>
    <property type="evidence" value="ECO:0007669"/>
    <property type="project" value="TreeGrafter"/>
</dbReference>
<protein>
    <submittedName>
        <fullName evidence="2">Dimethyl sulfoxide reductase anchor subunit</fullName>
    </submittedName>
</protein>
<comment type="caution">
    <text evidence="2">The sequence shown here is derived from an EMBL/GenBank/DDBJ whole genome shotgun (WGS) entry which is preliminary data.</text>
</comment>
<reference evidence="2" key="1">
    <citation type="submission" date="2020-03" db="EMBL/GenBank/DDBJ databases">
        <title>Genome of Pelagibius litoralis DSM 21314T.</title>
        <authorList>
            <person name="Wang G."/>
        </authorList>
    </citation>
    <scope>NUCLEOTIDE SEQUENCE</scope>
    <source>
        <strain evidence="2">DSM 21314</strain>
    </source>
</reference>
<dbReference type="GO" id="GO:0005886">
    <property type="term" value="C:plasma membrane"/>
    <property type="evidence" value="ECO:0007669"/>
    <property type="project" value="TreeGrafter"/>
</dbReference>
<keyword evidence="1" id="KW-1133">Transmembrane helix</keyword>
<organism evidence="2 3">
    <name type="scientific">Pelagibius litoralis</name>
    <dbReference type="NCBI Taxonomy" id="374515"/>
    <lineage>
        <taxon>Bacteria</taxon>
        <taxon>Pseudomonadati</taxon>
        <taxon>Pseudomonadota</taxon>
        <taxon>Alphaproteobacteria</taxon>
        <taxon>Rhodospirillales</taxon>
        <taxon>Rhodovibrionaceae</taxon>
        <taxon>Pelagibius</taxon>
    </lineage>
</organism>
<feature type="transmembrane region" description="Helical" evidence="1">
    <location>
        <begin position="84"/>
        <end position="104"/>
    </location>
</feature>
<keyword evidence="1" id="KW-0472">Membrane</keyword>
<feature type="transmembrane region" description="Helical" evidence="1">
    <location>
        <begin position="38"/>
        <end position="63"/>
    </location>
</feature>
<feature type="transmembrane region" description="Helical" evidence="1">
    <location>
        <begin position="7"/>
        <end position="32"/>
    </location>
</feature>
<sequence>MHPAKSVILFTTASGAGYGLIAWFGLFGAFGLLPAELWMGLLGFGIGFGLIVLGLLSSTFHLGHPERAWRALSQWRSSWLSREGVAAVFTFLPAGLFALAWVLLGRNDGLAGLIGLLASLSCVVTVACTAMIYASLRTIRAWHSAWTLPIYLLMAALSGALLLQVFLSLWQVPLGRVFPWAILILFGLTLGAKLLYWRSLASEEGGSTAESATGLGDLGKVRLLEAPHSESNYLMQEMGFRIARRHAEKLRRIVLLAGFCAPALLILLALLMPGVPGVVATLIAVALFAAGLVVERWLFFAEAKHVVTLYYGESRA</sequence>
<feature type="transmembrane region" description="Helical" evidence="1">
    <location>
        <begin position="253"/>
        <end position="272"/>
    </location>
</feature>
<feature type="transmembrane region" description="Helical" evidence="1">
    <location>
        <begin position="278"/>
        <end position="299"/>
    </location>
</feature>
<dbReference type="InterPro" id="IPR007059">
    <property type="entry name" value="DmsC"/>
</dbReference>
<dbReference type="EMBL" id="JAAQPH010000002">
    <property type="protein sequence ID" value="NIA67490.1"/>
    <property type="molecule type" value="Genomic_DNA"/>
</dbReference>
<dbReference type="AlphaFoldDB" id="A0A967EX35"/>
<keyword evidence="3" id="KW-1185">Reference proteome</keyword>
<accession>A0A967EX35</accession>
<evidence type="ECO:0000313" key="2">
    <source>
        <dbReference type="EMBL" id="NIA67490.1"/>
    </source>
</evidence>
<proteinExistence type="predicted"/>
<evidence type="ECO:0000256" key="1">
    <source>
        <dbReference type="SAM" id="Phobius"/>
    </source>
</evidence>
<dbReference type="RefSeq" id="WP_167221113.1">
    <property type="nucleotide sequence ID" value="NZ_JAAQPH010000002.1"/>
</dbReference>
<feature type="transmembrane region" description="Helical" evidence="1">
    <location>
        <begin position="110"/>
        <end position="136"/>
    </location>
</feature>
<evidence type="ECO:0000313" key="3">
    <source>
        <dbReference type="Proteomes" id="UP000761264"/>
    </source>
</evidence>
<dbReference type="PANTHER" id="PTHR38095:SF1">
    <property type="entry name" value="ANAEROBIC DIMETHYL SULFOXIDE REDUCTASE CHAIN YNFH"/>
    <property type="match status" value="1"/>
</dbReference>
<keyword evidence="1" id="KW-0812">Transmembrane</keyword>
<feature type="transmembrane region" description="Helical" evidence="1">
    <location>
        <begin position="148"/>
        <end position="171"/>
    </location>
</feature>
<dbReference type="PANTHER" id="PTHR38095">
    <property type="entry name" value="ANAEROBIC DIMETHYL SULFOXIDE REDUCTASE CHAIN YNFH"/>
    <property type="match status" value="1"/>
</dbReference>
<gene>
    <name evidence="2" type="ORF">HBA54_02690</name>
</gene>
<feature type="transmembrane region" description="Helical" evidence="1">
    <location>
        <begin position="177"/>
        <end position="196"/>
    </location>
</feature>
<dbReference type="Proteomes" id="UP000761264">
    <property type="component" value="Unassembled WGS sequence"/>
</dbReference>
<name>A0A967EX35_9PROT</name>
<dbReference type="GO" id="GO:0009390">
    <property type="term" value="C:dimethyl sulfoxide reductase complex"/>
    <property type="evidence" value="ECO:0007669"/>
    <property type="project" value="TreeGrafter"/>
</dbReference>
<dbReference type="Pfam" id="PF04976">
    <property type="entry name" value="DmsC"/>
    <property type="match status" value="1"/>
</dbReference>
<dbReference type="GO" id="GO:0019645">
    <property type="term" value="P:anaerobic electron transport chain"/>
    <property type="evidence" value="ECO:0007669"/>
    <property type="project" value="InterPro"/>
</dbReference>